<organism evidence="8 9">
    <name type="scientific">Oceanibacterium hippocampi</name>
    <dbReference type="NCBI Taxonomy" id="745714"/>
    <lineage>
        <taxon>Bacteria</taxon>
        <taxon>Pseudomonadati</taxon>
        <taxon>Pseudomonadota</taxon>
        <taxon>Alphaproteobacteria</taxon>
        <taxon>Sneathiellales</taxon>
        <taxon>Sneathiellaceae</taxon>
        <taxon>Oceanibacterium</taxon>
    </lineage>
</organism>
<dbReference type="SUPFAM" id="SSF52242">
    <property type="entry name" value="Cobalamin (vitamin B12)-binding domain"/>
    <property type="match status" value="1"/>
</dbReference>
<feature type="domain" description="Methylmalonyl-CoA mutase alpha/beta chain catalytic" evidence="7">
    <location>
        <begin position="42"/>
        <end position="536"/>
    </location>
</feature>
<keyword evidence="9" id="KW-1185">Reference proteome</keyword>
<dbReference type="InterPro" id="IPR006099">
    <property type="entry name" value="MeMalonylCoA_mutase_a/b_cat"/>
</dbReference>
<evidence type="ECO:0000313" key="9">
    <source>
        <dbReference type="Proteomes" id="UP000193200"/>
    </source>
</evidence>
<evidence type="ECO:0000256" key="4">
    <source>
        <dbReference type="ARBA" id="ARBA00023235"/>
    </source>
</evidence>
<protein>
    <submittedName>
        <fullName evidence="8">Methylmalonyl-CoA mutase small subunit</fullName>
        <ecNumber evidence="8">5.4.99.2</ecNumber>
    </submittedName>
</protein>
<evidence type="ECO:0000313" key="8">
    <source>
        <dbReference type="EMBL" id="SLN77690.1"/>
    </source>
</evidence>
<dbReference type="Pfam" id="PF01642">
    <property type="entry name" value="MM_CoA_mutase"/>
    <property type="match status" value="1"/>
</dbReference>
<dbReference type="GO" id="GO:0005737">
    <property type="term" value="C:cytoplasm"/>
    <property type="evidence" value="ECO:0007669"/>
    <property type="project" value="TreeGrafter"/>
</dbReference>
<dbReference type="PANTHER" id="PTHR48101:SF4">
    <property type="entry name" value="METHYLMALONYL-COA MUTASE, MITOCHONDRIAL"/>
    <property type="match status" value="1"/>
</dbReference>
<keyword evidence="5" id="KW-0170">Cobalt</keyword>
<reference evidence="8 9" key="1">
    <citation type="submission" date="2017-03" db="EMBL/GenBank/DDBJ databases">
        <authorList>
            <person name="Afonso C.L."/>
            <person name="Miller P.J."/>
            <person name="Scott M.A."/>
            <person name="Spackman E."/>
            <person name="Goraichik I."/>
            <person name="Dimitrov K.M."/>
            <person name="Suarez D.L."/>
            <person name="Swayne D.E."/>
        </authorList>
    </citation>
    <scope>NUCLEOTIDE SEQUENCE [LARGE SCALE GENOMIC DNA]</scope>
    <source>
        <strain evidence="8 9">CECT 7691</strain>
    </source>
</reference>
<dbReference type="InterPro" id="IPR016176">
    <property type="entry name" value="Cbl-dep_enz_cat"/>
</dbReference>
<proteinExistence type="inferred from homology"/>
<dbReference type="OrthoDB" id="9762378at2"/>
<dbReference type="GO" id="GO:0004494">
    <property type="term" value="F:methylmalonyl-CoA mutase activity"/>
    <property type="evidence" value="ECO:0007669"/>
    <property type="project" value="UniProtKB-EC"/>
</dbReference>
<dbReference type="SUPFAM" id="SSF51703">
    <property type="entry name" value="Cobalamin (vitamin B12)-dependent enzymes"/>
    <property type="match status" value="1"/>
</dbReference>
<evidence type="ECO:0000256" key="2">
    <source>
        <dbReference type="ARBA" id="ARBA00008465"/>
    </source>
</evidence>
<dbReference type="AlphaFoldDB" id="A0A1Y5TZU2"/>
<dbReference type="GO" id="GO:0019678">
    <property type="term" value="P:propionate metabolic process, methylmalonyl pathway"/>
    <property type="evidence" value="ECO:0007669"/>
    <property type="project" value="TreeGrafter"/>
</dbReference>
<dbReference type="RefSeq" id="WP_085885839.1">
    <property type="nucleotide sequence ID" value="NZ_FWFR01000009.1"/>
</dbReference>
<dbReference type="EMBL" id="FWFR01000009">
    <property type="protein sequence ID" value="SLN77690.1"/>
    <property type="molecule type" value="Genomic_DNA"/>
</dbReference>
<keyword evidence="4 8" id="KW-0413">Isomerase</keyword>
<dbReference type="PANTHER" id="PTHR48101">
    <property type="entry name" value="METHYLMALONYL-COA MUTASE, MITOCHONDRIAL-RELATED"/>
    <property type="match status" value="1"/>
</dbReference>
<sequence length="698" mass="73288">MTDQDLVLAGDFPAVDDAAWRGLVDKALKGASFEKRLVTRSLDGIEIRPLYTRDKDAPRDRSGFPGAAPFTRGSDAAGATRWGWEIRQRFAHPEPAESNREIRRDLSGGVNSVLLRFDRAARNGLDGDRDEARELAGQGGAMAYGLDDFERIFDGVALDAISVALEAGGAFLPAAGLLTALWARRGLADGDAHGAFNADPLGTLASDGELPGTLESQLRALADLAAACSERFPGVTAVAASAVPYHDAGASEAEELAATMATGVEYLRAMTGAGLGIDEAARQIAFTIPLDADFFLSIAKLRAARKLWSRIAGASGAGESAQAARIHAETSWRMLSRRDPWVNLLRNTGAAFAAGVGGAESVTVRPHTDALGLPAELARRIARNMQAVLMEESSLHRVMDPAGGSWFVEDMTDRLAAAAWSRFQAIEAAGGMAKVVLDGSLARDIAKTADRRARRIAHREEPITGVSEYPQLEETAPEILRPDLSRLASELHGRLPDMKAREAAAAALDVRGDGLLAATATAAEKGATVGALSAALFTGRQTAPVFTRHRLAEGFEALRDRADAHAEAGARPTVFLATLGHQADFAARAGFARNFFAAGGIAAVDGGELADGNAAAKAFRESGARVAVLCSSDALYGEKAEDTARALKTAGCDALYLAGRAGDNEAAYRAAGIDEFVFAGCDALALLDAALTRMGVDQ</sequence>
<feature type="region of interest" description="Disordered" evidence="6">
    <location>
        <begin position="56"/>
        <end position="76"/>
    </location>
</feature>
<dbReference type="GO" id="GO:0031419">
    <property type="term" value="F:cobalamin binding"/>
    <property type="evidence" value="ECO:0007669"/>
    <property type="project" value="UniProtKB-KW"/>
</dbReference>
<evidence type="ECO:0000256" key="3">
    <source>
        <dbReference type="ARBA" id="ARBA00022628"/>
    </source>
</evidence>
<evidence type="ECO:0000256" key="1">
    <source>
        <dbReference type="ARBA" id="ARBA00001922"/>
    </source>
</evidence>
<evidence type="ECO:0000259" key="7">
    <source>
        <dbReference type="Pfam" id="PF01642"/>
    </source>
</evidence>
<dbReference type="CDD" id="cd03677">
    <property type="entry name" value="MM_CoA_mutase_beta"/>
    <property type="match status" value="1"/>
</dbReference>
<dbReference type="InParanoid" id="A0A1Y5TZU2"/>
<dbReference type="EC" id="5.4.99.2" evidence="8"/>
<evidence type="ECO:0000256" key="5">
    <source>
        <dbReference type="ARBA" id="ARBA00023285"/>
    </source>
</evidence>
<dbReference type="Gene3D" id="3.40.50.280">
    <property type="entry name" value="Cobalamin-binding domain"/>
    <property type="match status" value="1"/>
</dbReference>
<keyword evidence="3" id="KW-0846">Cobalamin</keyword>
<name>A0A1Y5TZU2_9PROT</name>
<accession>A0A1Y5TZU2</accession>
<dbReference type="Gene3D" id="3.20.20.240">
    <property type="entry name" value="Methylmalonyl-CoA mutase"/>
    <property type="match status" value="1"/>
</dbReference>
<dbReference type="Proteomes" id="UP000193200">
    <property type="component" value="Unassembled WGS sequence"/>
</dbReference>
<dbReference type="GO" id="GO:0046872">
    <property type="term" value="F:metal ion binding"/>
    <property type="evidence" value="ECO:0007669"/>
    <property type="project" value="InterPro"/>
</dbReference>
<evidence type="ECO:0000256" key="6">
    <source>
        <dbReference type="SAM" id="MobiDB-lite"/>
    </source>
</evidence>
<dbReference type="InterPro" id="IPR036724">
    <property type="entry name" value="Cobalamin-bd_sf"/>
</dbReference>
<comment type="similarity">
    <text evidence="2">Belongs to the methylmalonyl-CoA mutase family.</text>
</comment>
<gene>
    <name evidence="8" type="primary">mutA</name>
    <name evidence="8" type="ORF">OCH7691_04507</name>
</gene>
<comment type="cofactor">
    <cofactor evidence="1">
        <name>adenosylcob(III)alamin</name>
        <dbReference type="ChEBI" id="CHEBI:18408"/>
    </cofactor>
</comment>